<dbReference type="AlphaFoldDB" id="A0AA86E1Y1"/>
<reference evidence="1 2" key="1">
    <citation type="journal article" date="2014" name="Environ. Microbiol.">
        <title>Insights into organohalide respiration and the versatile catabolism of Sulfurospirillum multivorans gained from comparative genomics and physiological studies.</title>
        <authorList>
            <person name="Goris T."/>
            <person name="Schubert T."/>
            <person name="Gadkari J."/>
            <person name="Wubet T."/>
            <person name="Tarkka M."/>
            <person name="Buscot F."/>
            <person name="Adrian L."/>
            <person name="Diekert G."/>
        </authorList>
    </citation>
    <scope>NUCLEOTIDE SEQUENCE [LARGE SCALE GENOMIC DNA]</scope>
    <source>
        <strain evidence="2">DM 12446 / JCM 15788 / NBRC 109480</strain>
    </source>
</reference>
<dbReference type="Proteomes" id="UP000019322">
    <property type="component" value="Chromosome"/>
</dbReference>
<dbReference type="EMBL" id="CP007201">
    <property type="protein sequence ID" value="AHJ12267.1"/>
    <property type="molecule type" value="Genomic_DNA"/>
</dbReference>
<accession>A0AA86E1Y1</accession>
<proteinExistence type="predicted"/>
<dbReference type="PRINTS" id="PR00313">
    <property type="entry name" value="CABNDNGRPT"/>
</dbReference>
<dbReference type="SUPFAM" id="SSF51120">
    <property type="entry name" value="beta-Roll"/>
    <property type="match status" value="1"/>
</dbReference>
<dbReference type="InterPro" id="IPR001343">
    <property type="entry name" value="Hemolysn_Ca-bd"/>
</dbReference>
<dbReference type="RefSeq" id="WP_025344157.1">
    <property type="nucleotide sequence ID" value="NZ_CP007201.1"/>
</dbReference>
<organism evidence="1 2">
    <name type="scientific">Sulfurospirillum multivorans (strain DM 12446 / JCM 15788 / NBRC 109480)</name>
    <dbReference type="NCBI Taxonomy" id="1150621"/>
    <lineage>
        <taxon>Bacteria</taxon>
        <taxon>Pseudomonadati</taxon>
        <taxon>Campylobacterota</taxon>
        <taxon>Epsilonproteobacteria</taxon>
        <taxon>Campylobacterales</taxon>
        <taxon>Sulfurospirillaceae</taxon>
        <taxon>Sulfurospirillum</taxon>
    </lineage>
</organism>
<dbReference type="KEGG" id="smul:SMUL_1001"/>
<dbReference type="GO" id="GO:0005509">
    <property type="term" value="F:calcium ion binding"/>
    <property type="evidence" value="ECO:0007669"/>
    <property type="project" value="InterPro"/>
</dbReference>
<evidence type="ECO:0000313" key="2">
    <source>
        <dbReference type="Proteomes" id="UP000019322"/>
    </source>
</evidence>
<name>A0AA86E1Y1_SULMK</name>
<dbReference type="Pfam" id="PF00353">
    <property type="entry name" value="HemolysinCabind"/>
    <property type="match status" value="2"/>
</dbReference>
<dbReference type="InterPro" id="IPR018511">
    <property type="entry name" value="Hemolysin-typ_Ca-bd_CS"/>
</dbReference>
<dbReference type="PROSITE" id="PS00330">
    <property type="entry name" value="HEMOLYSIN_CALCIUM"/>
    <property type="match status" value="2"/>
</dbReference>
<dbReference type="InterPro" id="IPR011049">
    <property type="entry name" value="Serralysin-like_metalloprot_C"/>
</dbReference>
<gene>
    <name evidence="1" type="ORF">SMUL_1001</name>
</gene>
<protein>
    <submittedName>
        <fullName evidence="1">Uncharacterized protein</fullName>
    </submittedName>
</protein>
<sequence length="619" mass="62854">MTTAADTDLKTVAYTPGEADEVYLVTNLSDLTDTLVGTVEAPITSEGSVVIQTGVLNLADISGADGWDDPKLVSVTYEGTTYTFDTTHTSFTIVTDAGTVTIDNQGAYTFTSLTDVVNDVSDSITYTVKDSDGSTAQAQLILTTLDSSETVAISDTVTIVSTSVTTPTTGTGAWNDNGNRVDLANDSLSVRLNTNDSGSNQTVTTTSQSFTVAQTGTVSVTVSNIQSANNTGDSFTVTLGDGTTATVTATVSGWWNPTTSWTVTGSSNATWNSSTGTLTFTNVSAGTKTMTVTAYRLDATFSSLTYPSSTTITTTNVWDSVGTEAATLAAGIIAITGNVLTNDLLGSEGATITQVDGATVSGTSVSITGDYGTLVINTETGAYTYTLNTTASADDVDTFTYTLAQADGDTSTANLTFNFASSVGTTSTDGADTLVASSDAGVTLYGGEGDDHLIGGAGNDTLYGGAGSDTLEGDAGDDYLDGGAGSDALYGGAGNDTLVYDASDSIIDGGADTDTLLINTDGSVDLSNVAAIATSIEVVDLTQASVALTINPADVLSITDDASTVLKVLGGSDDSISGTGWTASSDATALDAGFTRYESTADSSIKIDIQNTIVTTDFN</sequence>
<dbReference type="Gene3D" id="2.150.10.10">
    <property type="entry name" value="Serralysin-like metalloprotease, C-terminal"/>
    <property type="match status" value="1"/>
</dbReference>
<evidence type="ECO:0000313" key="1">
    <source>
        <dbReference type="EMBL" id="AHJ12267.1"/>
    </source>
</evidence>